<evidence type="ECO:0000313" key="3">
    <source>
        <dbReference type="Proteomes" id="UP000002640"/>
    </source>
</evidence>
<dbReference type="InterPro" id="IPR002110">
    <property type="entry name" value="Ankyrin_rpt"/>
</dbReference>
<protein>
    <submittedName>
        <fullName evidence="2">Uncharacterized protein</fullName>
    </submittedName>
</protein>
<dbReference type="OMA" id="WILAEWR"/>
<dbReference type="PANTHER" id="PTHR46586">
    <property type="entry name" value="ANKYRIN REPEAT-CONTAINING PROTEIN"/>
    <property type="match status" value="1"/>
</dbReference>
<dbReference type="SUPFAM" id="SSF48403">
    <property type="entry name" value="Ankyrin repeat"/>
    <property type="match status" value="1"/>
</dbReference>
<name>G4YX62_PHYSP</name>
<feature type="region of interest" description="Disordered" evidence="1">
    <location>
        <begin position="1"/>
        <end position="48"/>
    </location>
</feature>
<reference evidence="2 3" key="1">
    <citation type="journal article" date="2006" name="Science">
        <title>Phytophthora genome sequences uncover evolutionary origins and mechanisms of pathogenesis.</title>
        <authorList>
            <person name="Tyler B.M."/>
            <person name="Tripathy S."/>
            <person name="Zhang X."/>
            <person name="Dehal P."/>
            <person name="Jiang R.H."/>
            <person name="Aerts A."/>
            <person name="Arredondo F.D."/>
            <person name="Baxter L."/>
            <person name="Bensasson D."/>
            <person name="Beynon J.L."/>
            <person name="Chapman J."/>
            <person name="Damasceno C.M."/>
            <person name="Dorrance A.E."/>
            <person name="Dou D."/>
            <person name="Dickerman A.W."/>
            <person name="Dubchak I.L."/>
            <person name="Garbelotto M."/>
            <person name="Gijzen M."/>
            <person name="Gordon S.G."/>
            <person name="Govers F."/>
            <person name="Grunwald N.J."/>
            <person name="Huang W."/>
            <person name="Ivors K.L."/>
            <person name="Jones R.W."/>
            <person name="Kamoun S."/>
            <person name="Krampis K."/>
            <person name="Lamour K.H."/>
            <person name="Lee M.K."/>
            <person name="McDonald W.H."/>
            <person name="Medina M."/>
            <person name="Meijer H.J."/>
            <person name="Nordberg E.K."/>
            <person name="Maclean D.J."/>
            <person name="Ospina-Giraldo M.D."/>
            <person name="Morris P.F."/>
            <person name="Phuntumart V."/>
            <person name="Putnam N.H."/>
            <person name="Rash S."/>
            <person name="Rose J.K."/>
            <person name="Sakihama Y."/>
            <person name="Salamov A.A."/>
            <person name="Savidor A."/>
            <person name="Scheuring C.F."/>
            <person name="Smith B.M."/>
            <person name="Sobral B.W."/>
            <person name="Terry A."/>
            <person name="Torto-Alalibo T.A."/>
            <person name="Win J."/>
            <person name="Xu Z."/>
            <person name="Zhang H."/>
            <person name="Grigoriev I.V."/>
            <person name="Rokhsar D.S."/>
            <person name="Boore J.L."/>
        </authorList>
    </citation>
    <scope>NUCLEOTIDE SEQUENCE [LARGE SCALE GENOMIC DNA]</scope>
    <source>
        <strain evidence="2 3">P6497</strain>
    </source>
</reference>
<dbReference type="KEGG" id="psoj:PHYSODRAFT_257747"/>
<evidence type="ECO:0000313" key="2">
    <source>
        <dbReference type="EMBL" id="EGZ25630.1"/>
    </source>
</evidence>
<sequence>MSKRSNCSSARTPSAPKRPRTSPPQEQQDDQPPPRPYPRLQAARFPPEIRTPPHVLKQVDIFLMTDDEAVMEAAKTGDVAWLRGLVEDVNDEIVTDALVEASGHGHAECVEVLMDEFALEEERLPYICWKRALNAIEAAATNGHLEVVKVLLCRVSPGSDTSRKAELYGTVRHALSLVAEGGHLDLVKLTVQHARSSNDDRRVYGSSALARAISAGEKVVVEYLLGVAELSWDLDNALVAAVDVEDIPLADRMYKLYVKTHEKEKLFTSLACCGKLKALKYLYQTGHRDPDLTSETFVEASERTYRGTDVLDFLLSTGLVSSEAFDKGFQRAVAFSLDDVNVIAYLLDKKRATPVSINKAFVAARTCAVVNFLLEHKDIREESIRAAFERAMRSLSEFYPRGKEEYVQIIKLLYAKDCIPAKIIGEAFVIAATKGHSELVTLLRCNDRISARMVNEAFVAATKRGTSDIMMSLYGTNISPDTILIAFSTAITHERIGNVKELAKLLSDANRVPQEFKHKAFVIAGQYGYNTVLPTFCESDDDFMPLAILKEALAVAKRDEVRNVIRKVICDQLFDPKCPWSR</sequence>
<dbReference type="GeneID" id="20638896"/>
<dbReference type="Gene3D" id="1.25.40.20">
    <property type="entry name" value="Ankyrin repeat-containing domain"/>
    <property type="match status" value="1"/>
</dbReference>
<dbReference type="EMBL" id="JH159152">
    <property type="protein sequence ID" value="EGZ25630.1"/>
    <property type="molecule type" value="Genomic_DNA"/>
</dbReference>
<dbReference type="Pfam" id="PF12796">
    <property type="entry name" value="Ank_2"/>
    <property type="match status" value="1"/>
</dbReference>
<dbReference type="InterPro" id="IPR036770">
    <property type="entry name" value="Ankyrin_rpt-contain_sf"/>
</dbReference>
<keyword evidence="3" id="KW-1185">Reference proteome</keyword>
<dbReference type="InterPro" id="IPR052050">
    <property type="entry name" value="SecEffector_AnkRepeat"/>
</dbReference>
<dbReference type="SMR" id="G4YX62"/>
<gene>
    <name evidence="2" type="ORF">PHYSODRAFT_257747</name>
</gene>
<proteinExistence type="predicted"/>
<dbReference type="AlphaFoldDB" id="G4YX62"/>
<organism evidence="2 3">
    <name type="scientific">Phytophthora sojae (strain P6497)</name>
    <name type="common">Soybean stem and root rot agent</name>
    <name type="synonym">Phytophthora megasperma f. sp. glycines</name>
    <dbReference type="NCBI Taxonomy" id="1094619"/>
    <lineage>
        <taxon>Eukaryota</taxon>
        <taxon>Sar</taxon>
        <taxon>Stramenopiles</taxon>
        <taxon>Oomycota</taxon>
        <taxon>Peronosporomycetes</taxon>
        <taxon>Peronosporales</taxon>
        <taxon>Peronosporaceae</taxon>
        <taxon>Phytophthora</taxon>
    </lineage>
</organism>
<feature type="compositionally biased region" description="Polar residues" evidence="1">
    <location>
        <begin position="1"/>
        <end position="12"/>
    </location>
</feature>
<dbReference type="Proteomes" id="UP000002640">
    <property type="component" value="Unassembled WGS sequence"/>
</dbReference>
<dbReference type="InParanoid" id="G4YX62"/>
<dbReference type="RefSeq" id="XP_009520918.1">
    <property type="nucleotide sequence ID" value="XM_009522623.1"/>
</dbReference>
<accession>G4YX62</accession>
<dbReference type="PANTHER" id="PTHR46586:SF3">
    <property type="entry name" value="ANKYRIN REPEAT-CONTAINING PROTEIN"/>
    <property type="match status" value="1"/>
</dbReference>
<evidence type="ECO:0000256" key="1">
    <source>
        <dbReference type="SAM" id="MobiDB-lite"/>
    </source>
</evidence>